<dbReference type="RefSeq" id="XP_014664195.1">
    <property type="nucleotide sequence ID" value="XM_014808709.1"/>
</dbReference>
<gene>
    <name evidence="4" type="primary">LOC106806696</name>
</gene>
<keyword evidence="3" id="KW-1185">Reference proteome</keyword>
<proteinExistence type="predicted"/>
<evidence type="ECO:0000313" key="4">
    <source>
        <dbReference type="RefSeq" id="XP_014664195.1"/>
    </source>
</evidence>
<protein>
    <submittedName>
        <fullName evidence="4">Uncharacterized protein</fullName>
    </submittedName>
</protein>
<sequence>MHGNKVLILGVVLAFNIVTSLGDEAGTGTCFKENDSCVSKSSEDQDNINNDSTFRLNDAGSGTRVESRSNSNDSSRNKSENNVTDINNNNIKVDAKNKKKHSKHIDGSANNPHSDVCVFRPPKPRYPLSRSHHFKPALSFGHLLLHDPPMEGPLELATFGLA</sequence>
<organism evidence="3 4">
    <name type="scientific">Priapulus caudatus</name>
    <name type="common">Priapulid worm</name>
    <dbReference type="NCBI Taxonomy" id="37621"/>
    <lineage>
        <taxon>Eukaryota</taxon>
        <taxon>Metazoa</taxon>
        <taxon>Ecdysozoa</taxon>
        <taxon>Scalidophora</taxon>
        <taxon>Priapulida</taxon>
        <taxon>Priapulimorpha</taxon>
        <taxon>Priapulimorphida</taxon>
        <taxon>Priapulidae</taxon>
        <taxon>Priapulus</taxon>
    </lineage>
</organism>
<evidence type="ECO:0000256" key="2">
    <source>
        <dbReference type="SAM" id="SignalP"/>
    </source>
</evidence>
<evidence type="ECO:0000313" key="3">
    <source>
        <dbReference type="Proteomes" id="UP000695022"/>
    </source>
</evidence>
<evidence type="ECO:0000256" key="1">
    <source>
        <dbReference type="SAM" id="MobiDB-lite"/>
    </source>
</evidence>
<keyword evidence="2" id="KW-0732">Signal</keyword>
<feature type="region of interest" description="Disordered" evidence="1">
    <location>
        <begin position="35"/>
        <end position="116"/>
    </location>
</feature>
<feature type="chain" id="PRO_5047475349" evidence="2">
    <location>
        <begin position="23"/>
        <end position="162"/>
    </location>
</feature>
<dbReference type="GeneID" id="106806696"/>
<feature type="compositionally biased region" description="Low complexity" evidence="1">
    <location>
        <begin position="68"/>
        <end position="92"/>
    </location>
</feature>
<dbReference type="Proteomes" id="UP000695022">
    <property type="component" value="Unplaced"/>
</dbReference>
<feature type="signal peptide" evidence="2">
    <location>
        <begin position="1"/>
        <end position="22"/>
    </location>
</feature>
<accession>A0ABM1DW74</accession>
<name>A0ABM1DW74_PRICU</name>
<reference evidence="4" key="1">
    <citation type="submission" date="2025-08" db="UniProtKB">
        <authorList>
            <consortium name="RefSeq"/>
        </authorList>
    </citation>
    <scope>IDENTIFICATION</scope>
</reference>